<reference evidence="1" key="1">
    <citation type="submission" date="2023-07" db="EMBL/GenBank/DDBJ databases">
        <title>Comparative genomics of wheat-associated soil bacteria to identify genetic determinants of phenazine resistance.</title>
        <authorList>
            <person name="Mouncey N."/>
        </authorList>
    </citation>
    <scope>NUCLEOTIDE SEQUENCE</scope>
    <source>
        <strain evidence="1">V4I22</strain>
    </source>
</reference>
<comment type="caution">
    <text evidence="1">The sequence shown here is derived from an EMBL/GenBank/DDBJ whole genome shotgun (WGS) entry which is preliminary data.</text>
</comment>
<accession>A0AAW8F8Y7</accession>
<name>A0AAW8F8Y7_9ACTN</name>
<organism evidence="1 2">
    <name type="scientific">Streptomyces canus</name>
    <dbReference type="NCBI Taxonomy" id="58343"/>
    <lineage>
        <taxon>Bacteria</taxon>
        <taxon>Bacillati</taxon>
        <taxon>Actinomycetota</taxon>
        <taxon>Actinomycetes</taxon>
        <taxon>Kitasatosporales</taxon>
        <taxon>Streptomycetaceae</taxon>
        <taxon>Streptomyces</taxon>
        <taxon>Streptomyces aurantiacus group</taxon>
    </lineage>
</organism>
<sequence>MPSDEPGVDTDVVVCTFLDGDAVEALVAQPGAEAAVPVAVVCRTACCGLAECNGASADTATDPAAPSRSSTSHAVRACQSSRSARLYAKERFWISSAYRPPSAAWLTSSKNAPKRAGEMAVPDATVSPWITVPTAMSGVRLVMSAPQCVRATGAWTVMNEWGGSVRTSP</sequence>
<proteinExistence type="predicted"/>
<dbReference type="EMBL" id="JAUSZV010000005">
    <property type="protein sequence ID" value="MDQ0906559.1"/>
    <property type="molecule type" value="Genomic_DNA"/>
</dbReference>
<evidence type="ECO:0000313" key="1">
    <source>
        <dbReference type="EMBL" id="MDQ0906559.1"/>
    </source>
</evidence>
<gene>
    <name evidence="1" type="ORF">QFZ22_002544</name>
</gene>
<dbReference type="Proteomes" id="UP001234216">
    <property type="component" value="Unassembled WGS sequence"/>
</dbReference>
<protein>
    <submittedName>
        <fullName evidence="1">Uncharacterized protein</fullName>
    </submittedName>
</protein>
<evidence type="ECO:0000313" key="2">
    <source>
        <dbReference type="Proteomes" id="UP001234216"/>
    </source>
</evidence>
<dbReference type="AlphaFoldDB" id="A0AAW8F8Y7"/>